<feature type="transmembrane region" description="Helical" evidence="1">
    <location>
        <begin position="9"/>
        <end position="31"/>
    </location>
</feature>
<feature type="transmembrane region" description="Helical" evidence="1">
    <location>
        <begin position="183"/>
        <end position="201"/>
    </location>
</feature>
<dbReference type="Proteomes" id="UP000008561">
    <property type="component" value="Chromosome"/>
</dbReference>
<accession>A8ZXS4</accession>
<protein>
    <submittedName>
        <fullName evidence="3">Abortive infection protein</fullName>
    </submittedName>
</protein>
<dbReference type="OrthoDB" id="5322702at2"/>
<organism evidence="3 4">
    <name type="scientific">Desulfosudis oleivorans (strain DSM 6200 / JCM 39069 / Hxd3)</name>
    <name type="common">Desulfococcus oleovorans</name>
    <dbReference type="NCBI Taxonomy" id="96561"/>
    <lineage>
        <taxon>Bacteria</taxon>
        <taxon>Pseudomonadati</taxon>
        <taxon>Thermodesulfobacteriota</taxon>
        <taxon>Desulfobacteria</taxon>
        <taxon>Desulfobacterales</taxon>
        <taxon>Desulfosudaceae</taxon>
        <taxon>Desulfosudis</taxon>
    </lineage>
</organism>
<keyword evidence="1" id="KW-0472">Membrane</keyword>
<feature type="transmembrane region" description="Helical" evidence="1">
    <location>
        <begin position="37"/>
        <end position="58"/>
    </location>
</feature>
<sequence>MDQNRQKHLYLLLLCLGIVPFLINGWVNSLIHASAVAYWSFELVSWVLIPVLVFSVAGRNGLSLSDLGLDARIFGRKNLLLVAVICLVFCPLNLWVYKYTYKFFEALLPSAPYFQYETIVPTKGVMKVVVSLYFSLSAGIVEELYFRGFIHRVSRFFARPAVIYMIFSPLVFAMVHWEGGPSNLLATYVFGLFNGAAFLVMRNLWPLVFGHIFTDYVWFN</sequence>
<dbReference type="GO" id="GO:0080120">
    <property type="term" value="P:CAAX-box protein maturation"/>
    <property type="evidence" value="ECO:0007669"/>
    <property type="project" value="UniProtKB-ARBA"/>
</dbReference>
<evidence type="ECO:0000256" key="1">
    <source>
        <dbReference type="SAM" id="Phobius"/>
    </source>
</evidence>
<keyword evidence="4" id="KW-1185">Reference proteome</keyword>
<reference evidence="3 4" key="1">
    <citation type="submission" date="2007-10" db="EMBL/GenBank/DDBJ databases">
        <title>Complete sequence of Desulfococcus oleovorans Hxd3.</title>
        <authorList>
            <consortium name="US DOE Joint Genome Institute"/>
            <person name="Copeland A."/>
            <person name="Lucas S."/>
            <person name="Lapidus A."/>
            <person name="Barry K."/>
            <person name="Glavina del Rio T."/>
            <person name="Dalin E."/>
            <person name="Tice H."/>
            <person name="Pitluck S."/>
            <person name="Kiss H."/>
            <person name="Brettin T."/>
            <person name="Bruce D."/>
            <person name="Detter J.C."/>
            <person name="Han C."/>
            <person name="Schmutz J."/>
            <person name="Larimer F."/>
            <person name="Land M."/>
            <person name="Hauser L."/>
            <person name="Kyrpides N."/>
            <person name="Kim E."/>
            <person name="Wawrik B."/>
            <person name="Richardson P."/>
        </authorList>
    </citation>
    <scope>NUCLEOTIDE SEQUENCE [LARGE SCALE GENOMIC DNA]</scope>
    <source>
        <strain evidence="4">DSM 6200 / JCM 39069 / Hxd3</strain>
    </source>
</reference>
<keyword evidence="1" id="KW-1133">Transmembrane helix</keyword>
<feature type="transmembrane region" description="Helical" evidence="1">
    <location>
        <begin position="79"/>
        <end position="97"/>
    </location>
</feature>
<dbReference type="STRING" id="96561.Dole_2748"/>
<dbReference type="EMBL" id="CP000859">
    <property type="protein sequence ID" value="ABW68551.1"/>
    <property type="molecule type" value="Genomic_DNA"/>
</dbReference>
<gene>
    <name evidence="3" type="ordered locus">Dole_2748</name>
</gene>
<dbReference type="Pfam" id="PF02517">
    <property type="entry name" value="Rce1-like"/>
    <property type="match status" value="1"/>
</dbReference>
<dbReference type="InterPro" id="IPR003675">
    <property type="entry name" value="Rce1/LyrA-like_dom"/>
</dbReference>
<dbReference type="eggNOG" id="COG1266">
    <property type="taxonomic scope" value="Bacteria"/>
</dbReference>
<dbReference type="HOGENOM" id="CLU_1254273_0_0_7"/>
<feature type="transmembrane region" description="Helical" evidence="1">
    <location>
        <begin position="124"/>
        <end position="145"/>
    </location>
</feature>
<feature type="transmembrane region" description="Helical" evidence="1">
    <location>
        <begin position="157"/>
        <end position="177"/>
    </location>
</feature>
<evidence type="ECO:0000259" key="2">
    <source>
        <dbReference type="Pfam" id="PF02517"/>
    </source>
</evidence>
<evidence type="ECO:0000313" key="3">
    <source>
        <dbReference type="EMBL" id="ABW68551.1"/>
    </source>
</evidence>
<dbReference type="GO" id="GO:0004175">
    <property type="term" value="F:endopeptidase activity"/>
    <property type="evidence" value="ECO:0007669"/>
    <property type="project" value="UniProtKB-ARBA"/>
</dbReference>
<dbReference type="AlphaFoldDB" id="A8ZXS4"/>
<dbReference type="KEGG" id="dol:Dole_2748"/>
<name>A8ZXS4_DESOH</name>
<feature type="domain" description="CAAX prenyl protease 2/Lysostaphin resistance protein A-like" evidence="2">
    <location>
        <begin position="127"/>
        <end position="216"/>
    </location>
</feature>
<proteinExistence type="predicted"/>
<evidence type="ECO:0000313" key="4">
    <source>
        <dbReference type="Proteomes" id="UP000008561"/>
    </source>
</evidence>
<dbReference type="RefSeq" id="WP_012176162.1">
    <property type="nucleotide sequence ID" value="NC_009943.1"/>
</dbReference>
<keyword evidence="1" id="KW-0812">Transmembrane</keyword>